<reference evidence="13 14" key="1">
    <citation type="journal article" date="2013" name="Genome Biol.">
        <title>Draft genome of the mountain pine beetle, Dendroctonus ponderosae Hopkins, a major forest pest.</title>
        <authorList>
            <person name="Keeling C.I."/>
            <person name="Yuen M.M."/>
            <person name="Liao N.Y."/>
            <person name="Docking T.R."/>
            <person name="Chan S.K."/>
            <person name="Taylor G.A."/>
            <person name="Palmquist D.L."/>
            <person name="Jackman S.D."/>
            <person name="Nguyen A."/>
            <person name="Li M."/>
            <person name="Henderson H."/>
            <person name="Janes J.K."/>
            <person name="Zhao Y."/>
            <person name="Pandoh P."/>
            <person name="Moore R."/>
            <person name="Sperling F.A."/>
            <person name="Huber D.P."/>
            <person name="Birol I."/>
            <person name="Jones S.J."/>
            <person name="Bohlmann J."/>
        </authorList>
    </citation>
    <scope>NUCLEOTIDE SEQUENCE</scope>
</reference>
<keyword evidence="2 9" id="KW-0493">Microtubule</keyword>
<dbReference type="STRING" id="77166.U4UYF4"/>
<evidence type="ECO:0000256" key="7">
    <source>
        <dbReference type="ARBA" id="ARBA00023212"/>
    </source>
</evidence>
<dbReference type="AlphaFoldDB" id="U4UYF4"/>
<evidence type="ECO:0000256" key="3">
    <source>
        <dbReference type="ARBA" id="ARBA00022741"/>
    </source>
</evidence>
<comment type="caution">
    <text evidence="8">Lacks conserved residue(s) required for the propagation of feature annotation.</text>
</comment>
<proteinExistence type="inferred from homology"/>
<dbReference type="PANTHER" id="PTHR47968:SF13">
    <property type="entry name" value="KINESIN-LIKE PROTEIN KIF19 ISOFORM X1"/>
    <property type="match status" value="1"/>
</dbReference>
<sequence length="589" mass="66827">MSYLELYNENIRDLLNPASGYLELREDSRGRSIQVSGLTEISTTSTDEASNKARTVEPTAMNQTSSRSHALLSVTVRHTVPVNKRDHLRMRIKQGRLFMIDLAGSERANKTKNRGKRLQEGAHINRSLLALGNCINALAGGARYVNYRDSKLTRLLKDALSGNCKTVMIAHVSPSANQKDESRNTLIYADRANNISTKVERNVFDVSYQVTQYQTVVNELRAEISRLQTKMKEERPRSADISKMNAEEKSEEVRNLREQIVETFKTQMKLRRKLMEIDAHLLGLGMEAERQHLIISHWESRNNKLYKNGVNASRARTQQSIRRRKLATADGFRSAGNEEDMDSDADGEEADSETAVQQAWGELADIEREQDRWTELRGHIELKLEACRQRGVMLEDKLPSLLSSDDEREILALICRVHELEADKMALQSERLVRQHELKRRDLLIIRYDRQRQLCEEIITRQRQLIEEAKVKLPSDLQELYQMYQQEIHAATYTDFNPPSTAGGCSIDKLPPISKIYSDPMFRPTLTSDPSVSPPSSSESGGDENMPKESSIDRVMGHVVTRPGAATRLPPLPPSPPIRLSSISKDSAQ</sequence>
<keyword evidence="7" id="KW-0206">Cytoskeleton</keyword>
<feature type="compositionally biased region" description="Low complexity" evidence="11">
    <location>
        <begin position="528"/>
        <end position="544"/>
    </location>
</feature>
<keyword evidence="3 9" id="KW-0547">Nucleotide-binding</keyword>
<evidence type="ECO:0000256" key="6">
    <source>
        <dbReference type="ARBA" id="ARBA00023175"/>
    </source>
</evidence>
<protein>
    <recommendedName>
        <fullName evidence="9">Kinesin-like protein</fullName>
    </recommendedName>
</protein>
<dbReference type="GO" id="GO:0005874">
    <property type="term" value="C:microtubule"/>
    <property type="evidence" value="ECO:0007669"/>
    <property type="project" value="UniProtKB-KW"/>
</dbReference>
<evidence type="ECO:0000256" key="10">
    <source>
        <dbReference type="SAM" id="Coils"/>
    </source>
</evidence>
<comment type="subcellular location">
    <subcellularLocation>
        <location evidence="1">Cytoplasm</location>
        <location evidence="1">Cytoskeleton</location>
    </subcellularLocation>
</comment>
<feature type="region of interest" description="Disordered" evidence="11">
    <location>
        <begin position="518"/>
        <end position="589"/>
    </location>
</feature>
<dbReference type="GO" id="GO:0007018">
    <property type="term" value="P:microtubule-based movement"/>
    <property type="evidence" value="ECO:0007669"/>
    <property type="project" value="InterPro"/>
</dbReference>
<dbReference type="GO" id="GO:0005524">
    <property type="term" value="F:ATP binding"/>
    <property type="evidence" value="ECO:0007669"/>
    <property type="project" value="UniProtKB-KW"/>
</dbReference>
<feature type="compositionally biased region" description="Low complexity" evidence="11">
    <location>
        <begin position="578"/>
        <end position="589"/>
    </location>
</feature>
<evidence type="ECO:0000259" key="12">
    <source>
        <dbReference type="PROSITE" id="PS50067"/>
    </source>
</evidence>
<keyword evidence="4 9" id="KW-0067">ATP-binding</keyword>
<dbReference type="InterPro" id="IPR019821">
    <property type="entry name" value="Kinesin_motor_CS"/>
</dbReference>
<evidence type="ECO:0000256" key="11">
    <source>
        <dbReference type="SAM" id="MobiDB-lite"/>
    </source>
</evidence>
<dbReference type="SMART" id="SM00129">
    <property type="entry name" value="KISc"/>
    <property type="match status" value="1"/>
</dbReference>
<evidence type="ECO:0000256" key="4">
    <source>
        <dbReference type="ARBA" id="ARBA00022840"/>
    </source>
</evidence>
<dbReference type="Pfam" id="PF00225">
    <property type="entry name" value="Kinesin"/>
    <property type="match status" value="1"/>
</dbReference>
<feature type="coiled-coil region" evidence="10">
    <location>
        <begin position="210"/>
        <end position="266"/>
    </location>
</feature>
<accession>U4UYF4</accession>
<evidence type="ECO:0000256" key="5">
    <source>
        <dbReference type="ARBA" id="ARBA00023054"/>
    </source>
</evidence>
<keyword evidence="6 9" id="KW-0505">Motor protein</keyword>
<dbReference type="PANTHER" id="PTHR47968">
    <property type="entry name" value="CENTROMERE PROTEIN E"/>
    <property type="match status" value="1"/>
</dbReference>
<comment type="similarity">
    <text evidence="8 9">Belongs to the TRAFAC class myosin-kinesin ATPase superfamily. Kinesin family.</text>
</comment>
<name>U4UYF4_DENPD</name>
<evidence type="ECO:0000256" key="9">
    <source>
        <dbReference type="RuleBase" id="RU000394"/>
    </source>
</evidence>
<feature type="region of interest" description="Disordered" evidence="11">
    <location>
        <begin position="312"/>
        <end position="354"/>
    </location>
</feature>
<evidence type="ECO:0000313" key="13">
    <source>
        <dbReference type="EMBL" id="ERL95340.1"/>
    </source>
</evidence>
<evidence type="ECO:0000256" key="1">
    <source>
        <dbReference type="ARBA" id="ARBA00004245"/>
    </source>
</evidence>
<feature type="region of interest" description="Disordered" evidence="11">
    <location>
        <begin position="40"/>
        <end position="66"/>
    </location>
</feature>
<dbReference type="Proteomes" id="UP000030742">
    <property type="component" value="Unassembled WGS sequence"/>
</dbReference>
<dbReference type="InterPro" id="IPR001752">
    <property type="entry name" value="Kinesin_motor_dom"/>
</dbReference>
<dbReference type="InterPro" id="IPR027417">
    <property type="entry name" value="P-loop_NTPase"/>
</dbReference>
<feature type="compositionally biased region" description="Acidic residues" evidence="11">
    <location>
        <begin position="337"/>
        <end position="352"/>
    </location>
</feature>
<dbReference type="InterPro" id="IPR036961">
    <property type="entry name" value="Kinesin_motor_dom_sf"/>
</dbReference>
<dbReference type="PROSITE" id="PS50067">
    <property type="entry name" value="KINESIN_MOTOR_2"/>
    <property type="match status" value="1"/>
</dbReference>
<feature type="domain" description="Kinesin motor" evidence="12">
    <location>
        <begin position="1"/>
        <end position="195"/>
    </location>
</feature>
<dbReference type="PROSITE" id="PS00411">
    <property type="entry name" value="KINESIN_MOTOR_1"/>
    <property type="match status" value="1"/>
</dbReference>
<dbReference type="GO" id="GO:0008017">
    <property type="term" value="F:microtubule binding"/>
    <property type="evidence" value="ECO:0007669"/>
    <property type="project" value="InterPro"/>
</dbReference>
<evidence type="ECO:0000256" key="8">
    <source>
        <dbReference type="PROSITE-ProRule" id="PRU00283"/>
    </source>
</evidence>
<gene>
    <name evidence="13" type="ORF">D910_12605</name>
</gene>
<keyword evidence="5 10" id="KW-0175">Coiled coil</keyword>
<dbReference type="OrthoDB" id="3176171at2759"/>
<evidence type="ECO:0000256" key="2">
    <source>
        <dbReference type="ARBA" id="ARBA00022701"/>
    </source>
</evidence>
<dbReference type="InterPro" id="IPR027640">
    <property type="entry name" value="Kinesin-like_fam"/>
</dbReference>
<dbReference type="EMBL" id="KB632424">
    <property type="protein sequence ID" value="ERL95340.1"/>
    <property type="molecule type" value="Genomic_DNA"/>
</dbReference>
<organism evidence="13 14">
    <name type="scientific">Dendroctonus ponderosae</name>
    <name type="common">Mountain pine beetle</name>
    <dbReference type="NCBI Taxonomy" id="77166"/>
    <lineage>
        <taxon>Eukaryota</taxon>
        <taxon>Metazoa</taxon>
        <taxon>Ecdysozoa</taxon>
        <taxon>Arthropoda</taxon>
        <taxon>Hexapoda</taxon>
        <taxon>Insecta</taxon>
        <taxon>Pterygota</taxon>
        <taxon>Neoptera</taxon>
        <taxon>Endopterygota</taxon>
        <taxon>Coleoptera</taxon>
        <taxon>Polyphaga</taxon>
        <taxon>Cucujiformia</taxon>
        <taxon>Curculionidae</taxon>
        <taxon>Scolytinae</taxon>
        <taxon>Dendroctonus</taxon>
    </lineage>
</organism>
<dbReference type="Gene3D" id="3.40.850.10">
    <property type="entry name" value="Kinesin motor domain"/>
    <property type="match status" value="1"/>
</dbReference>
<feature type="compositionally biased region" description="Basic and acidic residues" evidence="11">
    <location>
        <begin position="545"/>
        <end position="556"/>
    </location>
</feature>
<dbReference type="PRINTS" id="PR00380">
    <property type="entry name" value="KINESINHEAVY"/>
</dbReference>
<evidence type="ECO:0000313" key="14">
    <source>
        <dbReference type="Proteomes" id="UP000030742"/>
    </source>
</evidence>
<dbReference type="GO" id="GO:0003777">
    <property type="term" value="F:microtubule motor activity"/>
    <property type="evidence" value="ECO:0007669"/>
    <property type="project" value="InterPro"/>
</dbReference>
<dbReference type="SUPFAM" id="SSF52540">
    <property type="entry name" value="P-loop containing nucleoside triphosphate hydrolases"/>
    <property type="match status" value="1"/>
</dbReference>
<keyword evidence="7" id="KW-0963">Cytoplasm</keyword>